<feature type="non-terminal residue" evidence="1">
    <location>
        <position position="59"/>
    </location>
</feature>
<dbReference type="Pfam" id="PF20175">
    <property type="entry name" value="Tra1_central"/>
    <property type="match status" value="1"/>
</dbReference>
<accession>A0A564Z9Y0</accession>
<proteinExistence type="predicted"/>
<reference evidence="1 2" key="1">
    <citation type="submission" date="2019-07" db="EMBL/GenBank/DDBJ databases">
        <authorList>
            <person name="Jastrzebski P J."/>
            <person name="Paukszto L."/>
            <person name="Jastrzebski P J."/>
        </authorList>
    </citation>
    <scope>NUCLEOTIDE SEQUENCE [LARGE SCALE GENOMIC DNA]</scope>
    <source>
        <strain evidence="1 2">WMS-il1</strain>
    </source>
</reference>
<dbReference type="EMBL" id="CABIJS010000697">
    <property type="protein sequence ID" value="VUZ55688.1"/>
    <property type="molecule type" value="Genomic_DNA"/>
</dbReference>
<name>A0A564Z9Y0_HYMDI</name>
<evidence type="ECO:0000313" key="1">
    <source>
        <dbReference type="EMBL" id="VUZ55688.1"/>
    </source>
</evidence>
<dbReference type="Proteomes" id="UP000321570">
    <property type="component" value="Unassembled WGS sequence"/>
</dbReference>
<dbReference type="AlphaFoldDB" id="A0A564Z9Y0"/>
<dbReference type="InterPro" id="IPR046807">
    <property type="entry name" value="Tra1_central"/>
</dbReference>
<evidence type="ECO:0000313" key="2">
    <source>
        <dbReference type="Proteomes" id="UP000321570"/>
    </source>
</evidence>
<protein>
    <submittedName>
        <fullName evidence="1">Uncharacterized protein</fullName>
    </submittedName>
</protein>
<organism evidence="1 2">
    <name type="scientific">Hymenolepis diminuta</name>
    <name type="common">Rat tapeworm</name>
    <dbReference type="NCBI Taxonomy" id="6216"/>
    <lineage>
        <taxon>Eukaryota</taxon>
        <taxon>Metazoa</taxon>
        <taxon>Spiralia</taxon>
        <taxon>Lophotrochozoa</taxon>
        <taxon>Platyhelminthes</taxon>
        <taxon>Cestoda</taxon>
        <taxon>Eucestoda</taxon>
        <taxon>Cyclophyllidea</taxon>
        <taxon>Hymenolepididae</taxon>
        <taxon>Hymenolepis</taxon>
    </lineage>
</organism>
<keyword evidence="2" id="KW-1185">Reference proteome</keyword>
<sequence>MNLMVTCPSTATNLRKEFFIATRHILNFPDIRPKFLHVIDDMMDDNILVGEGFYFRESL</sequence>
<gene>
    <name evidence="1" type="ORF">WMSIL1_LOCUS13559</name>
</gene>